<dbReference type="SUPFAM" id="SSF51735">
    <property type="entry name" value="NAD(P)-binding Rossmann-fold domains"/>
    <property type="match status" value="1"/>
</dbReference>
<dbReference type="Proteomes" id="UP000552709">
    <property type="component" value="Unassembled WGS sequence"/>
</dbReference>
<dbReference type="CDD" id="cd05233">
    <property type="entry name" value="SDR_c"/>
    <property type="match status" value="1"/>
</dbReference>
<dbReference type="EMBL" id="JACHFL010000011">
    <property type="protein sequence ID" value="MBB5364619.1"/>
    <property type="molecule type" value="Genomic_DNA"/>
</dbReference>
<dbReference type="PANTHER" id="PTHR42760:SF115">
    <property type="entry name" value="3-OXOACYL-[ACYL-CARRIER-PROTEIN] REDUCTASE FABG"/>
    <property type="match status" value="1"/>
</dbReference>
<dbReference type="PANTHER" id="PTHR42760">
    <property type="entry name" value="SHORT-CHAIN DEHYDROGENASES/REDUCTASES FAMILY MEMBER"/>
    <property type="match status" value="1"/>
</dbReference>
<keyword evidence="2" id="KW-0560">Oxidoreductase</keyword>
<protein>
    <submittedName>
        <fullName evidence="3">NAD(P)-dependent dehydrogenase (Short-subunit alcohol dehydrogenase family)</fullName>
    </submittedName>
</protein>
<dbReference type="FunFam" id="3.40.50.720:FF:000084">
    <property type="entry name" value="Short-chain dehydrogenase reductase"/>
    <property type="match status" value="1"/>
</dbReference>
<accession>A0A7W8NEQ8</accession>
<proteinExistence type="inferred from homology"/>
<comment type="caution">
    <text evidence="3">The sequence shown here is derived from an EMBL/GenBank/DDBJ whole genome shotgun (WGS) entry which is preliminary data.</text>
</comment>
<evidence type="ECO:0000313" key="4">
    <source>
        <dbReference type="Proteomes" id="UP000552709"/>
    </source>
</evidence>
<reference evidence="3 4" key="1">
    <citation type="submission" date="2020-08" db="EMBL/GenBank/DDBJ databases">
        <title>Genomic Encyclopedia of Type Strains, Phase IV (KMG-IV): sequencing the most valuable type-strain genomes for metagenomic binning, comparative biology and taxonomic classification.</title>
        <authorList>
            <person name="Goeker M."/>
        </authorList>
    </citation>
    <scope>NUCLEOTIDE SEQUENCE [LARGE SCALE GENOMIC DNA]</scope>
    <source>
        <strain evidence="3 4">DSM 27939</strain>
    </source>
</reference>
<dbReference type="InterPro" id="IPR002347">
    <property type="entry name" value="SDR_fam"/>
</dbReference>
<dbReference type="InterPro" id="IPR036291">
    <property type="entry name" value="NAD(P)-bd_dom_sf"/>
</dbReference>
<evidence type="ECO:0000313" key="3">
    <source>
        <dbReference type="EMBL" id="MBB5364619.1"/>
    </source>
</evidence>
<name>A0A7W8NEQ8_9DEIO</name>
<dbReference type="PRINTS" id="PR00081">
    <property type="entry name" value="GDHRDH"/>
</dbReference>
<gene>
    <name evidence="3" type="ORF">HNQ08_003732</name>
</gene>
<dbReference type="Pfam" id="PF13561">
    <property type="entry name" value="adh_short_C2"/>
    <property type="match status" value="1"/>
</dbReference>
<evidence type="ECO:0000256" key="2">
    <source>
        <dbReference type="ARBA" id="ARBA00023002"/>
    </source>
</evidence>
<dbReference type="AlphaFoldDB" id="A0A7W8NEQ8"/>
<keyword evidence="4" id="KW-1185">Reference proteome</keyword>
<dbReference type="Gene3D" id="3.40.50.720">
    <property type="entry name" value="NAD(P)-binding Rossmann-like Domain"/>
    <property type="match status" value="1"/>
</dbReference>
<organism evidence="3 4">
    <name type="scientific">Deinococcus humi</name>
    <dbReference type="NCBI Taxonomy" id="662880"/>
    <lineage>
        <taxon>Bacteria</taxon>
        <taxon>Thermotogati</taxon>
        <taxon>Deinococcota</taxon>
        <taxon>Deinococci</taxon>
        <taxon>Deinococcales</taxon>
        <taxon>Deinococcaceae</taxon>
        <taxon>Deinococcus</taxon>
    </lineage>
</organism>
<sequence length="258" mass="26967">MGNGEFIFVTGGGSGIGRAFALHFSGLGYGVAVADLNGQAAETTAQDIRTAGGQALSFALDVSDFAATQSVAAQVLDAFGQVDVVFANAGVLSPADYFDVQPADWDLSLDVNVKGVAYTCRAFIPSMMARKQGRILTTASYNGFRAGAHVIPYRVTKAAVVMYTRCLALLLAESGITVNAICPGVTLTPMQLEYAEKTAGERGITREAYLAERTAKIPMHELTTVEDLNALAEFLASKGSRLITGQAIAVDGGVLVSS</sequence>
<dbReference type="PRINTS" id="PR00080">
    <property type="entry name" value="SDRFAMILY"/>
</dbReference>
<dbReference type="GO" id="GO:0016616">
    <property type="term" value="F:oxidoreductase activity, acting on the CH-OH group of donors, NAD or NADP as acceptor"/>
    <property type="evidence" value="ECO:0007669"/>
    <property type="project" value="TreeGrafter"/>
</dbReference>
<comment type="similarity">
    <text evidence="1">Belongs to the short-chain dehydrogenases/reductases (SDR) family.</text>
</comment>
<evidence type="ECO:0000256" key="1">
    <source>
        <dbReference type="ARBA" id="ARBA00006484"/>
    </source>
</evidence>
<dbReference type="RefSeq" id="WP_184135246.1">
    <property type="nucleotide sequence ID" value="NZ_JACHFL010000011.1"/>
</dbReference>